<keyword evidence="2" id="KW-0808">Transferase</keyword>
<sequence length="410" mass="44821">MKFNTKLIHGNLKTDETGATNTPLHLSNAFAHNTAEKLEGIMKGTSMGYAYTRISNPTVTSFERRIASIEGGLAATAAASGMSAIYLAIMNIVECGDEIIASSGLFGGTYALLKNLKSYGINVKFLENLDEESLEAVINENTKIVFGETLGNPKLDVLDIEEVAKVCNKHNLIFIVDSTITTPFLIRPIEYGADIVIHSTSKYINGTSNSIGGIIVDGGSSKYKDIKYKNFNEYSKKFGKMAYTSKLRNTVGKDIGASLAPFNAFLNLTGIETLSLRMREHCSNTLAVAKFLSNNSKVTSVNYPSLSTSKYYNIAQKYYKNGASGVLTFRLGSKENAFKFINNLKMILNITNIGDTKTLIIHPASTICSSNTENEKEQMGVFDDLLRLSVGIEDIEDILFDIESAMNSIN</sequence>
<dbReference type="PANTHER" id="PTHR43797:SF2">
    <property type="entry name" value="HOMOCYSTEINE_CYSTEINE SYNTHASE"/>
    <property type="match status" value="1"/>
</dbReference>
<dbReference type="Pfam" id="PF01053">
    <property type="entry name" value="Cys_Met_Meta_PP"/>
    <property type="match status" value="1"/>
</dbReference>
<dbReference type="EMBL" id="JAZHFS010000012">
    <property type="protein sequence ID" value="MEF2113395.1"/>
    <property type="molecule type" value="Genomic_DNA"/>
</dbReference>
<dbReference type="Proteomes" id="UP001498469">
    <property type="component" value="Unassembled WGS sequence"/>
</dbReference>
<dbReference type="InterPro" id="IPR000277">
    <property type="entry name" value="Cys/Met-Metab_PyrdxlP-dep_enz"/>
</dbReference>
<evidence type="ECO:0000256" key="2">
    <source>
        <dbReference type="ARBA" id="ARBA00022679"/>
    </source>
</evidence>
<organism evidence="5 6">
    <name type="scientific">Clostridium frigoriphilum</name>
    <dbReference type="NCBI Taxonomy" id="443253"/>
    <lineage>
        <taxon>Bacteria</taxon>
        <taxon>Bacillati</taxon>
        <taxon>Bacillota</taxon>
        <taxon>Clostridia</taxon>
        <taxon>Eubacteriales</taxon>
        <taxon>Clostridiaceae</taxon>
        <taxon>Clostridium</taxon>
    </lineage>
</organism>
<keyword evidence="6" id="KW-1185">Reference proteome</keyword>
<dbReference type="PIRSF" id="PIRSF001434">
    <property type="entry name" value="CGS"/>
    <property type="match status" value="1"/>
</dbReference>
<evidence type="ECO:0000256" key="3">
    <source>
        <dbReference type="ARBA" id="ARBA00022898"/>
    </source>
</evidence>
<evidence type="ECO:0000256" key="4">
    <source>
        <dbReference type="RuleBase" id="RU362118"/>
    </source>
</evidence>
<evidence type="ECO:0000256" key="1">
    <source>
        <dbReference type="ARBA" id="ARBA00001933"/>
    </source>
</evidence>
<comment type="similarity">
    <text evidence="4">Belongs to the trans-sulfuration enzymes family.</text>
</comment>
<evidence type="ECO:0000313" key="6">
    <source>
        <dbReference type="Proteomes" id="UP001498469"/>
    </source>
</evidence>
<comment type="cofactor">
    <cofactor evidence="1 4">
        <name>pyridoxal 5'-phosphate</name>
        <dbReference type="ChEBI" id="CHEBI:597326"/>
    </cofactor>
</comment>
<dbReference type="PANTHER" id="PTHR43797">
    <property type="entry name" value="HOMOCYSTEINE/CYSTEINE SYNTHASE"/>
    <property type="match status" value="1"/>
</dbReference>
<proteinExistence type="inferred from homology"/>
<accession>A0ABU7UPT4</accession>
<dbReference type="RefSeq" id="WP_216251774.1">
    <property type="nucleotide sequence ID" value="NZ_JAZHFS010000012.1"/>
</dbReference>
<comment type="caution">
    <text evidence="5">The sequence shown here is derived from an EMBL/GenBank/DDBJ whole genome shotgun (WGS) entry which is preliminary data.</text>
</comment>
<reference evidence="5 6" key="1">
    <citation type="submission" date="2023-11" db="EMBL/GenBank/DDBJ databases">
        <title>Draft genome sequence of a psychrophilic Clostridium strain from permafrost water brine.</title>
        <authorList>
            <person name="Shcherbakova V.A."/>
            <person name="Trubitsyn V.E."/>
            <person name="Zakharyuk A.G."/>
        </authorList>
    </citation>
    <scope>NUCLEOTIDE SEQUENCE [LARGE SCALE GENOMIC DNA]</scope>
    <source>
        <strain evidence="5 6">14F</strain>
    </source>
</reference>
<gene>
    <name evidence="5" type="ORF">SJI18_13890</name>
</gene>
<name>A0ABU7UPT4_9CLOT</name>
<evidence type="ECO:0000313" key="5">
    <source>
        <dbReference type="EMBL" id="MEF2113395.1"/>
    </source>
</evidence>
<protein>
    <submittedName>
        <fullName evidence="5">O-acetylhomoserine aminocarboxypropyltransferase/cysteine synthase family protein</fullName>
    </submittedName>
</protein>
<dbReference type="CDD" id="cd00614">
    <property type="entry name" value="CGS_like"/>
    <property type="match status" value="1"/>
</dbReference>
<dbReference type="InterPro" id="IPR006235">
    <property type="entry name" value="OAc-hSer/O-AcSer_sulfhydrylase"/>
</dbReference>
<keyword evidence="3 4" id="KW-0663">Pyridoxal phosphate</keyword>